<dbReference type="AlphaFoldDB" id="G8JBC0"/>
<evidence type="ECO:0000313" key="5">
    <source>
        <dbReference type="EMBL" id="AER41598.1"/>
    </source>
</evidence>
<dbReference type="PANTHER" id="PTHR47926">
    <property type="entry name" value="PENTATRICOPEPTIDE REPEAT-CONTAINING PROTEIN"/>
    <property type="match status" value="1"/>
</dbReference>
<sequence length="544" mass="60890">MPLRQRHPTPPVRRNAARRCPAPPPPLRGQRRRPRPPRLRGGPPARRQVRERLRRPRGHRARRRLRQVRTRRPRPQGVRRNAAPGPGFDETPLRDQVLWNVMVSCYSSHGLVRECWDVFGSMRRSGFPGDGFTFSALLSVRASSSSCYDHANLLLVLGSSVHGIVIRLGLHLDVVVATALLDMYAKCGQVAEASRVFDAMVLRNTVSWNAIIVCYGKHDRGKEAFDLFVSMMRHGFCPDELTLASLLSSCADMAAANEATQLHAYTVRRGLQDFLQVGNALIMAYGKNGFVQEAKRTFGMIHNPDLVTWSSMVSSFAYLGLAKSAIDLFDRMLQQGIRADGIAFLGVFSACSHAGLIEDGFKYFLLMTRDYKIDPTPQHLACLVDLLGRAGRIRDAYEFLVNMSCDANVDVIGAFLGACRMRGNIESAKWAASRLFSLKPDDPINYLLISNTYAAAGDWNELAKVRSVMRNMCGNKVPGCSWIEIGGIVQTFVSNDMMLHQSREMQRMMELLVSLVEQDCNGDDTICNDPSSILKWQDFYLAFD</sequence>
<dbReference type="PANTHER" id="PTHR47926:SF511">
    <property type="entry name" value="PENTATRICOPEPTIDE REPEAT-CONTAINING PROTEIN"/>
    <property type="match status" value="1"/>
</dbReference>
<feature type="repeat" description="PPR" evidence="3">
    <location>
        <begin position="95"/>
        <end position="129"/>
    </location>
</feature>
<dbReference type="Pfam" id="PF20431">
    <property type="entry name" value="E_motif"/>
    <property type="match status" value="1"/>
</dbReference>
<dbReference type="EMBL" id="JN873130">
    <property type="protein sequence ID" value="AER41598.1"/>
    <property type="molecule type" value="Genomic_DNA"/>
</dbReference>
<protein>
    <submittedName>
        <fullName evidence="5">Pentatricopeptide</fullName>
    </submittedName>
</protein>
<dbReference type="FunFam" id="1.25.40.10:FF:001037">
    <property type="entry name" value="Pentatricopeptide"/>
    <property type="match status" value="1"/>
</dbReference>
<dbReference type="GO" id="GO:0003723">
    <property type="term" value="F:RNA binding"/>
    <property type="evidence" value="ECO:0007669"/>
    <property type="project" value="InterPro"/>
</dbReference>
<dbReference type="InterPro" id="IPR046848">
    <property type="entry name" value="E_motif"/>
</dbReference>
<gene>
    <name evidence="5" type="primary">9</name>
</gene>
<dbReference type="GO" id="GO:0009451">
    <property type="term" value="P:RNA modification"/>
    <property type="evidence" value="ECO:0007669"/>
    <property type="project" value="InterPro"/>
</dbReference>
<feature type="repeat" description="PPR" evidence="3">
    <location>
        <begin position="173"/>
        <end position="203"/>
    </location>
</feature>
<keyword evidence="2" id="KW-0809">Transit peptide</keyword>
<dbReference type="InterPro" id="IPR046960">
    <property type="entry name" value="PPR_At4g14850-like_plant"/>
</dbReference>
<dbReference type="FunFam" id="1.25.40.10:FF:000285">
    <property type="entry name" value="Pentatricopeptide repeat-containing protein, chloroplastic"/>
    <property type="match status" value="1"/>
</dbReference>
<evidence type="ECO:0000256" key="2">
    <source>
        <dbReference type="ARBA" id="ARBA00022946"/>
    </source>
</evidence>
<dbReference type="PROSITE" id="PS51375">
    <property type="entry name" value="PPR"/>
    <property type="match status" value="4"/>
</dbReference>
<evidence type="ECO:0000256" key="3">
    <source>
        <dbReference type="PROSITE-ProRule" id="PRU00708"/>
    </source>
</evidence>
<dbReference type="Gene3D" id="1.25.40.10">
    <property type="entry name" value="Tetratricopeptide repeat domain"/>
    <property type="match status" value="3"/>
</dbReference>
<evidence type="ECO:0000256" key="4">
    <source>
        <dbReference type="SAM" id="MobiDB-lite"/>
    </source>
</evidence>
<feature type="compositionally biased region" description="Basic residues" evidence="4">
    <location>
        <begin position="29"/>
        <end position="38"/>
    </location>
</feature>
<accession>G8JBC0</accession>
<proteinExistence type="predicted"/>
<feature type="repeat" description="PPR" evidence="3">
    <location>
        <begin position="204"/>
        <end position="238"/>
    </location>
</feature>
<dbReference type="Pfam" id="PF13041">
    <property type="entry name" value="PPR_2"/>
    <property type="match status" value="2"/>
</dbReference>
<dbReference type="Pfam" id="PF01535">
    <property type="entry name" value="PPR"/>
    <property type="match status" value="2"/>
</dbReference>
<keyword evidence="1" id="KW-0677">Repeat</keyword>
<feature type="compositionally biased region" description="Basic residues" evidence="4">
    <location>
        <begin position="47"/>
        <end position="74"/>
    </location>
</feature>
<dbReference type="InterPro" id="IPR011990">
    <property type="entry name" value="TPR-like_helical_dom_sf"/>
</dbReference>
<reference evidence="5" key="1">
    <citation type="submission" date="2011-10" db="EMBL/GenBank/DDBJ databases">
        <title>Comparative Sequence Analysis Revealed Gene Movement of Ghd7 in the Grass Genomes.</title>
        <authorList>
            <person name="Yang L."/>
            <person name="Li B."/>
            <person name="Sui Y."/>
            <person name="Chen J."/>
            <person name="Shi J."/>
            <person name="Chen M."/>
        </authorList>
    </citation>
    <scope>NUCLEOTIDE SEQUENCE</scope>
</reference>
<organism evidence="5">
    <name type="scientific">Oryza glaberrima</name>
    <name type="common">African rice</name>
    <dbReference type="NCBI Taxonomy" id="4538"/>
    <lineage>
        <taxon>Eukaryota</taxon>
        <taxon>Viridiplantae</taxon>
        <taxon>Streptophyta</taxon>
        <taxon>Embryophyta</taxon>
        <taxon>Tracheophyta</taxon>
        <taxon>Spermatophyta</taxon>
        <taxon>Magnoliopsida</taxon>
        <taxon>Liliopsida</taxon>
        <taxon>Poales</taxon>
        <taxon>Poaceae</taxon>
        <taxon>BOP clade</taxon>
        <taxon>Oryzoideae</taxon>
        <taxon>Oryzeae</taxon>
        <taxon>Oryzinae</taxon>
        <taxon>Oryza</taxon>
    </lineage>
</organism>
<dbReference type="InterPro" id="IPR002885">
    <property type="entry name" value="PPR_rpt"/>
</dbReference>
<feature type="region of interest" description="Disordered" evidence="4">
    <location>
        <begin position="1"/>
        <end position="89"/>
    </location>
</feature>
<feature type="repeat" description="PPR" evidence="3">
    <location>
        <begin position="305"/>
        <end position="339"/>
    </location>
</feature>
<evidence type="ECO:0000256" key="1">
    <source>
        <dbReference type="ARBA" id="ARBA00022737"/>
    </source>
</evidence>
<dbReference type="NCBIfam" id="TIGR00756">
    <property type="entry name" value="PPR"/>
    <property type="match status" value="3"/>
</dbReference>
<name>G8JBC0_ORYGL</name>